<dbReference type="PROSITE" id="PS51257">
    <property type="entry name" value="PROKAR_LIPOPROTEIN"/>
    <property type="match status" value="1"/>
</dbReference>
<feature type="chain" id="PRO_5039664068" evidence="2">
    <location>
        <begin position="20"/>
        <end position="459"/>
    </location>
</feature>
<feature type="signal peptide" evidence="2">
    <location>
        <begin position="1"/>
        <end position="19"/>
    </location>
</feature>
<gene>
    <name evidence="3" type="ORF">J4E96_11760</name>
</gene>
<dbReference type="PANTHER" id="PTHR43649">
    <property type="entry name" value="ARABINOSE-BINDING PROTEIN-RELATED"/>
    <property type="match status" value="1"/>
</dbReference>
<dbReference type="Gene3D" id="3.40.190.10">
    <property type="entry name" value="Periplasmic binding protein-like II"/>
    <property type="match status" value="3"/>
</dbReference>
<dbReference type="Pfam" id="PF01547">
    <property type="entry name" value="SBP_bac_1"/>
    <property type="match status" value="1"/>
</dbReference>
<dbReference type="AlphaFoldDB" id="A0A8A4ZAL6"/>
<name>A0A8A4ZAL6_9MICO</name>
<keyword evidence="2" id="KW-0732">Signal</keyword>
<dbReference type="Proteomes" id="UP000663937">
    <property type="component" value="Chromosome"/>
</dbReference>
<accession>A0A8A4ZAL6</accession>
<dbReference type="SUPFAM" id="SSF53850">
    <property type="entry name" value="Periplasmic binding protein-like II"/>
    <property type="match status" value="1"/>
</dbReference>
<dbReference type="PANTHER" id="PTHR43649:SF14">
    <property type="entry name" value="BLR3389 PROTEIN"/>
    <property type="match status" value="1"/>
</dbReference>
<sequence>MRQGARKAAVAITSIAAVAALTLAGCTSSTDPDDNNSPGPDDTGGQITDAQREEALNTPTELTFWTWVPDVQDQVDMFEKQYPEIHVTVENVGQGLDHYSKVRTASKAGTGGPDVVQLEYQFISSFAQTGELLDLTPYGAADLADQYVPWVWKQVLSNDQVLAIPQDSGPMGNLYREDIMNAAGVTEPPATWADYKTAAEKVRANTSSYISNMAPSQGAGWLGLLWQAGVKPFGYDGGQNVTIDVNSPEAKKVMAYWQDMIQNDLVSIDPDFNDEWYQGLNQGKYAGWLTAAWAPVFLSGAAKDTSGLWRAAPLPQWDTSKPASGNQGGSADAVLKTTKNPIAAYELAKWINNAHDPALLFTTQQNFFPTAIAVLEDPVFVDQESDFYGGQQVNKLFAEISTTVDTDWQWLPFMEFAYSSFNETFGAAVAAKGDLAAGLDAWQDALVDYAKQQGFTVNG</sequence>
<keyword evidence="4" id="KW-1185">Reference proteome</keyword>
<dbReference type="EMBL" id="CP071868">
    <property type="protein sequence ID" value="QTE28069.1"/>
    <property type="molecule type" value="Genomic_DNA"/>
</dbReference>
<dbReference type="RefSeq" id="WP_227422298.1">
    <property type="nucleotide sequence ID" value="NZ_CP071868.1"/>
</dbReference>
<feature type="region of interest" description="Disordered" evidence="1">
    <location>
        <begin position="28"/>
        <end position="47"/>
    </location>
</feature>
<feature type="compositionally biased region" description="Low complexity" evidence="1">
    <location>
        <begin position="28"/>
        <end position="45"/>
    </location>
</feature>
<reference evidence="3" key="1">
    <citation type="submission" date="2021-03" db="EMBL/GenBank/DDBJ databases">
        <title>Pengzhenrongella sicca gen. nov., sp. nov., a new member of suborder Micrococcineae isolated from High-Arctic tundra soil.</title>
        <authorList>
            <person name="Peng F."/>
        </authorList>
    </citation>
    <scope>NUCLEOTIDE SEQUENCE</scope>
    <source>
        <strain evidence="3">LRZ-2</strain>
    </source>
</reference>
<evidence type="ECO:0000313" key="3">
    <source>
        <dbReference type="EMBL" id="QTE28069.1"/>
    </source>
</evidence>
<evidence type="ECO:0000256" key="1">
    <source>
        <dbReference type="SAM" id="MobiDB-lite"/>
    </source>
</evidence>
<evidence type="ECO:0000313" key="4">
    <source>
        <dbReference type="Proteomes" id="UP000663937"/>
    </source>
</evidence>
<protein>
    <submittedName>
        <fullName evidence="3">Extracellular solute-binding protein</fullName>
    </submittedName>
</protein>
<organism evidence="3 4">
    <name type="scientific">Pengzhenrongella sicca</name>
    <dbReference type="NCBI Taxonomy" id="2819238"/>
    <lineage>
        <taxon>Bacteria</taxon>
        <taxon>Bacillati</taxon>
        <taxon>Actinomycetota</taxon>
        <taxon>Actinomycetes</taxon>
        <taxon>Micrococcales</taxon>
        <taxon>Pengzhenrongella</taxon>
    </lineage>
</organism>
<evidence type="ECO:0000256" key="2">
    <source>
        <dbReference type="SAM" id="SignalP"/>
    </source>
</evidence>
<dbReference type="InterPro" id="IPR006059">
    <property type="entry name" value="SBP"/>
</dbReference>
<dbReference type="KEGG" id="psic:J4E96_11760"/>
<dbReference type="InterPro" id="IPR050490">
    <property type="entry name" value="Bact_solute-bd_prot1"/>
</dbReference>
<proteinExistence type="predicted"/>